<feature type="compositionally biased region" description="Acidic residues" evidence="1">
    <location>
        <begin position="20"/>
        <end position="37"/>
    </location>
</feature>
<sequence>MEREGNNCENLNDNNKKECMEDDDDDDDDDDDNDDCSDEKYIMNFKATIKNAIVDKSVNTNLTTAAGQPRLEIFPMQGVQRKPVGKSLILTCRPNVPDASLVADLQWKDNLNNTILPKPNKYYYPLYDSKGRRLPAV</sequence>
<name>A0A1B0G288_GLOMM</name>
<evidence type="ECO:0000256" key="1">
    <source>
        <dbReference type="SAM" id="MobiDB-lite"/>
    </source>
</evidence>
<dbReference type="STRING" id="37546.A0A1B0G288"/>
<dbReference type="VEuPathDB" id="VectorBase:GMOY007417"/>
<evidence type="ECO:0000313" key="2">
    <source>
        <dbReference type="EnsemblMetazoa" id="GMOY007417-PA"/>
    </source>
</evidence>
<protein>
    <submittedName>
        <fullName evidence="2">Uncharacterized protein</fullName>
    </submittedName>
</protein>
<dbReference type="EnsemblMetazoa" id="GMOY007417-RA">
    <property type="protein sequence ID" value="GMOY007417-PA"/>
    <property type="gene ID" value="GMOY007417"/>
</dbReference>
<keyword evidence="3" id="KW-1185">Reference proteome</keyword>
<dbReference type="EMBL" id="CCAG010001694">
    <property type="status" value="NOT_ANNOTATED_CDS"/>
    <property type="molecule type" value="Genomic_DNA"/>
</dbReference>
<dbReference type="AlphaFoldDB" id="A0A1B0G288"/>
<reference evidence="2" key="1">
    <citation type="submission" date="2020-05" db="UniProtKB">
        <authorList>
            <consortium name="EnsemblMetazoa"/>
        </authorList>
    </citation>
    <scope>IDENTIFICATION</scope>
    <source>
        <strain evidence="2">Yale</strain>
    </source>
</reference>
<organism evidence="2 3">
    <name type="scientific">Glossina morsitans morsitans</name>
    <name type="common">Savannah tsetse fly</name>
    <dbReference type="NCBI Taxonomy" id="37546"/>
    <lineage>
        <taxon>Eukaryota</taxon>
        <taxon>Metazoa</taxon>
        <taxon>Ecdysozoa</taxon>
        <taxon>Arthropoda</taxon>
        <taxon>Hexapoda</taxon>
        <taxon>Insecta</taxon>
        <taxon>Pterygota</taxon>
        <taxon>Neoptera</taxon>
        <taxon>Endopterygota</taxon>
        <taxon>Diptera</taxon>
        <taxon>Brachycera</taxon>
        <taxon>Muscomorpha</taxon>
        <taxon>Hippoboscoidea</taxon>
        <taxon>Glossinidae</taxon>
        <taxon>Glossina</taxon>
    </lineage>
</organism>
<accession>A0A1B0G288</accession>
<proteinExistence type="predicted"/>
<feature type="region of interest" description="Disordered" evidence="1">
    <location>
        <begin position="1"/>
        <end position="37"/>
    </location>
</feature>
<evidence type="ECO:0000313" key="3">
    <source>
        <dbReference type="Proteomes" id="UP000092444"/>
    </source>
</evidence>
<dbReference type="Proteomes" id="UP000092444">
    <property type="component" value="Unassembled WGS sequence"/>
</dbReference>